<keyword evidence="6 14" id="KW-0560">Oxidoreductase</keyword>
<dbReference type="InterPro" id="IPR036249">
    <property type="entry name" value="Thioredoxin-like_sf"/>
</dbReference>
<dbReference type="SUPFAM" id="SSF52833">
    <property type="entry name" value="Thioredoxin-like"/>
    <property type="match status" value="1"/>
</dbReference>
<comment type="subunit">
    <text evidence="2">Monomer.</text>
</comment>
<dbReference type="EMBL" id="CP030941">
    <property type="protein sequence ID" value="UUP19346.1"/>
    <property type="molecule type" value="Genomic_DNA"/>
</dbReference>
<dbReference type="PROSITE" id="PS51352">
    <property type="entry name" value="THIOREDOXIN_2"/>
    <property type="match status" value="1"/>
</dbReference>
<dbReference type="Pfam" id="PF00578">
    <property type="entry name" value="AhpC-TSA"/>
    <property type="match status" value="1"/>
</dbReference>
<name>A0ABY5MU31_9HYPH</name>
<dbReference type="PANTHER" id="PTHR42801">
    <property type="entry name" value="THIOREDOXIN-DEPENDENT PEROXIDE REDUCTASE"/>
    <property type="match status" value="1"/>
</dbReference>
<dbReference type="InterPro" id="IPR013766">
    <property type="entry name" value="Thioredoxin_domain"/>
</dbReference>
<evidence type="ECO:0000256" key="6">
    <source>
        <dbReference type="ARBA" id="ARBA00023002"/>
    </source>
</evidence>
<evidence type="ECO:0000256" key="5">
    <source>
        <dbReference type="ARBA" id="ARBA00022862"/>
    </source>
</evidence>
<evidence type="ECO:0000256" key="7">
    <source>
        <dbReference type="ARBA" id="ARBA00023157"/>
    </source>
</evidence>
<comment type="function">
    <text evidence="1">Thiol-specific peroxidase that catalyzes the reduction of hydrogen peroxide and organic hydroperoxides to water and alcohols, respectively. Plays a role in cell protection against oxidative stress by detoxifying peroxides and as sensor of hydrogen peroxide-mediated signaling events.</text>
</comment>
<evidence type="ECO:0000256" key="3">
    <source>
        <dbReference type="ARBA" id="ARBA00013017"/>
    </source>
</evidence>
<dbReference type="Gene3D" id="3.40.30.10">
    <property type="entry name" value="Glutaredoxin"/>
    <property type="match status" value="1"/>
</dbReference>
<gene>
    <name evidence="14" type="primary">bcp</name>
    <name evidence="14" type="ORF">NTH_03845</name>
</gene>
<dbReference type="Proteomes" id="UP001342418">
    <property type="component" value="Chromosome"/>
</dbReference>
<dbReference type="CDD" id="cd03017">
    <property type="entry name" value="PRX_BCP"/>
    <property type="match status" value="1"/>
</dbReference>
<evidence type="ECO:0000313" key="15">
    <source>
        <dbReference type="Proteomes" id="UP001342418"/>
    </source>
</evidence>
<keyword evidence="8" id="KW-0676">Redox-active center</keyword>
<dbReference type="InterPro" id="IPR024706">
    <property type="entry name" value="Peroxiredoxin_AhpC-typ"/>
</dbReference>
<comment type="catalytic activity">
    <reaction evidence="12">
        <text>a hydroperoxide + [thioredoxin]-dithiol = an alcohol + [thioredoxin]-disulfide + H2O</text>
        <dbReference type="Rhea" id="RHEA:62620"/>
        <dbReference type="Rhea" id="RHEA-COMP:10698"/>
        <dbReference type="Rhea" id="RHEA-COMP:10700"/>
        <dbReference type="ChEBI" id="CHEBI:15377"/>
        <dbReference type="ChEBI" id="CHEBI:29950"/>
        <dbReference type="ChEBI" id="CHEBI:30879"/>
        <dbReference type="ChEBI" id="CHEBI:35924"/>
        <dbReference type="ChEBI" id="CHEBI:50058"/>
        <dbReference type="EC" id="1.11.1.24"/>
    </reaction>
</comment>
<keyword evidence="4 14" id="KW-0575">Peroxidase</keyword>
<evidence type="ECO:0000256" key="11">
    <source>
        <dbReference type="ARBA" id="ARBA00042639"/>
    </source>
</evidence>
<evidence type="ECO:0000256" key="10">
    <source>
        <dbReference type="ARBA" id="ARBA00038489"/>
    </source>
</evidence>
<evidence type="ECO:0000256" key="9">
    <source>
        <dbReference type="ARBA" id="ARBA00032824"/>
    </source>
</evidence>
<dbReference type="PIRSF" id="PIRSF000239">
    <property type="entry name" value="AHPC"/>
    <property type="match status" value="1"/>
</dbReference>
<evidence type="ECO:0000256" key="8">
    <source>
        <dbReference type="ARBA" id="ARBA00023284"/>
    </source>
</evidence>
<keyword evidence="7" id="KW-1015">Disulfide bond</keyword>
<sequence>MAGLEKGNEAPDFELPKDGGGTLRLSSLRGNPVILYFYPKDATSGCTAEAIDFTARKPEFDSLNATIIGMSPDSQKSHEKFKAKHGLTIDLVSDPEKEALQAYGVWVEKSMYGRKYMGVERSTFLIDGEGRIAEIWRKVKVPGHVDAVLAAVKAL</sequence>
<keyword evidence="15" id="KW-1185">Reference proteome</keyword>
<dbReference type="GO" id="GO:0140824">
    <property type="term" value="F:thioredoxin-dependent peroxiredoxin activity"/>
    <property type="evidence" value="ECO:0007669"/>
    <property type="project" value="UniProtKB-EC"/>
</dbReference>
<keyword evidence="5" id="KW-0049">Antioxidant</keyword>
<dbReference type="EC" id="1.11.1.24" evidence="3"/>
<dbReference type="InterPro" id="IPR050924">
    <property type="entry name" value="Peroxiredoxin_BCP/PrxQ"/>
</dbReference>
<protein>
    <recommendedName>
        <fullName evidence="3">thioredoxin-dependent peroxiredoxin</fullName>
        <ecNumber evidence="3">1.11.1.24</ecNumber>
    </recommendedName>
    <alternativeName>
        <fullName evidence="9">Thioredoxin peroxidase</fullName>
    </alternativeName>
    <alternativeName>
        <fullName evidence="11">Thioredoxin-dependent peroxiredoxin Bcp</fullName>
    </alternativeName>
</protein>
<feature type="domain" description="Thioredoxin" evidence="13">
    <location>
        <begin position="4"/>
        <end position="155"/>
    </location>
</feature>
<evidence type="ECO:0000259" key="13">
    <source>
        <dbReference type="PROSITE" id="PS51352"/>
    </source>
</evidence>
<organism evidence="14 15">
    <name type="scientific">Nitratireductor thuwali</name>
    <dbReference type="NCBI Taxonomy" id="2267699"/>
    <lineage>
        <taxon>Bacteria</taxon>
        <taxon>Pseudomonadati</taxon>
        <taxon>Pseudomonadota</taxon>
        <taxon>Alphaproteobacteria</taxon>
        <taxon>Hyphomicrobiales</taxon>
        <taxon>Phyllobacteriaceae</taxon>
        <taxon>Nitratireductor</taxon>
    </lineage>
</organism>
<comment type="similarity">
    <text evidence="10">Belongs to the peroxiredoxin family. BCP/PrxQ subfamily.</text>
</comment>
<evidence type="ECO:0000256" key="12">
    <source>
        <dbReference type="ARBA" id="ARBA00049091"/>
    </source>
</evidence>
<dbReference type="InterPro" id="IPR000866">
    <property type="entry name" value="AhpC/TSA"/>
</dbReference>
<dbReference type="PANTHER" id="PTHR42801:SF4">
    <property type="entry name" value="AHPC_TSA FAMILY PROTEIN"/>
    <property type="match status" value="1"/>
</dbReference>
<evidence type="ECO:0000313" key="14">
    <source>
        <dbReference type="EMBL" id="UUP19346.1"/>
    </source>
</evidence>
<evidence type="ECO:0000256" key="4">
    <source>
        <dbReference type="ARBA" id="ARBA00022559"/>
    </source>
</evidence>
<proteinExistence type="inferred from homology"/>
<dbReference type="RefSeq" id="WP_338531511.1">
    <property type="nucleotide sequence ID" value="NZ_CP030941.1"/>
</dbReference>
<accession>A0ABY5MU31</accession>
<evidence type="ECO:0000256" key="2">
    <source>
        <dbReference type="ARBA" id="ARBA00011245"/>
    </source>
</evidence>
<evidence type="ECO:0000256" key="1">
    <source>
        <dbReference type="ARBA" id="ARBA00003330"/>
    </source>
</evidence>
<reference evidence="14 15" key="1">
    <citation type="submission" date="2018-07" db="EMBL/GenBank/DDBJ databases">
        <title>Genome sequence of Nitratireductor thuwali#1536.</title>
        <authorList>
            <person name="Michoud G."/>
            <person name="Merlino G."/>
            <person name="Sefrji F.O."/>
            <person name="Daffonchio D."/>
        </authorList>
    </citation>
    <scope>NUCLEOTIDE SEQUENCE [LARGE SCALE GENOMIC DNA]</scope>
    <source>
        <strain evidence="15">Nit1536</strain>
    </source>
</reference>